<gene>
    <name evidence="2" type="ORF">SDC9_140522</name>
</gene>
<accession>A0A645DVR4</accession>
<evidence type="ECO:0000313" key="2">
    <source>
        <dbReference type="EMBL" id="MPM93385.1"/>
    </source>
</evidence>
<evidence type="ECO:0000256" key="1">
    <source>
        <dbReference type="SAM" id="MobiDB-lite"/>
    </source>
</evidence>
<proteinExistence type="predicted"/>
<protein>
    <submittedName>
        <fullName evidence="2">Uncharacterized protein</fullName>
    </submittedName>
</protein>
<feature type="region of interest" description="Disordered" evidence="1">
    <location>
        <begin position="1"/>
        <end position="21"/>
    </location>
</feature>
<feature type="compositionally biased region" description="Basic and acidic residues" evidence="1">
    <location>
        <begin position="119"/>
        <end position="139"/>
    </location>
</feature>
<reference evidence="2" key="1">
    <citation type="submission" date="2019-08" db="EMBL/GenBank/DDBJ databases">
        <authorList>
            <person name="Kucharzyk K."/>
            <person name="Murdoch R.W."/>
            <person name="Higgins S."/>
            <person name="Loffler F."/>
        </authorList>
    </citation>
    <scope>NUCLEOTIDE SEQUENCE</scope>
</reference>
<feature type="region of interest" description="Disordered" evidence="1">
    <location>
        <begin position="46"/>
        <end position="71"/>
    </location>
</feature>
<feature type="compositionally biased region" description="Basic and acidic residues" evidence="1">
    <location>
        <begin position="99"/>
        <end position="109"/>
    </location>
</feature>
<sequence>MKTAAHTAQRQGKDDPRQSLHPCCTQVLTCDDQGRVQLFDRIEDRQDHERQLDVSRHENETEVREQDLLGTDAHEAQELVDRSALAEQTDEGIGLQQEIDPRRQNDQGKPELLVLRPAQEQRRRVTDQERREGDGERIQKRIQRHPQIISRAEISRVVGKREGPGDVKK</sequence>
<dbReference type="AlphaFoldDB" id="A0A645DVR4"/>
<comment type="caution">
    <text evidence="2">The sequence shown here is derived from an EMBL/GenBank/DDBJ whole genome shotgun (WGS) entry which is preliminary data.</text>
</comment>
<feature type="compositionally biased region" description="Polar residues" evidence="1">
    <location>
        <begin position="1"/>
        <end position="10"/>
    </location>
</feature>
<dbReference type="EMBL" id="VSSQ01040193">
    <property type="protein sequence ID" value="MPM93385.1"/>
    <property type="molecule type" value="Genomic_DNA"/>
</dbReference>
<name>A0A645DVR4_9ZZZZ</name>
<feature type="region of interest" description="Disordered" evidence="1">
    <location>
        <begin position="86"/>
        <end position="169"/>
    </location>
</feature>
<feature type="compositionally biased region" description="Basic and acidic residues" evidence="1">
    <location>
        <begin position="159"/>
        <end position="169"/>
    </location>
</feature>
<organism evidence="2">
    <name type="scientific">bioreactor metagenome</name>
    <dbReference type="NCBI Taxonomy" id="1076179"/>
    <lineage>
        <taxon>unclassified sequences</taxon>
        <taxon>metagenomes</taxon>
        <taxon>ecological metagenomes</taxon>
    </lineage>
</organism>